<protein>
    <recommendedName>
        <fullName evidence="22">Tyrosine-protein kinase receptor</fullName>
        <ecNumber evidence="22">2.7.10.1</ecNumber>
    </recommendedName>
</protein>
<feature type="compositionally biased region" description="Polar residues" evidence="23">
    <location>
        <begin position="1580"/>
        <end position="1589"/>
    </location>
</feature>
<evidence type="ECO:0000259" key="25">
    <source>
        <dbReference type="PROSITE" id="PS50011"/>
    </source>
</evidence>
<dbReference type="Pfam" id="PF00041">
    <property type="entry name" value="fn3"/>
    <property type="match status" value="1"/>
</dbReference>
<dbReference type="SUPFAM" id="SSF52058">
    <property type="entry name" value="L domain-like"/>
    <property type="match status" value="2"/>
</dbReference>
<dbReference type="EMBL" id="HBUE01066926">
    <property type="protein sequence ID" value="CAG6471047.1"/>
    <property type="molecule type" value="Transcribed_RNA"/>
</dbReference>
<feature type="transmembrane region" description="Helical" evidence="24">
    <location>
        <begin position="1140"/>
        <end position="1163"/>
    </location>
</feature>
<dbReference type="InterPro" id="IPR002011">
    <property type="entry name" value="Tyr_kinase_rcpt_2_CS"/>
</dbReference>
<dbReference type="CDD" id="cd00064">
    <property type="entry name" value="FU"/>
    <property type="match status" value="1"/>
</dbReference>
<evidence type="ECO:0000256" key="13">
    <source>
        <dbReference type="ARBA" id="ARBA00022989"/>
    </source>
</evidence>
<evidence type="ECO:0000256" key="14">
    <source>
        <dbReference type="ARBA" id="ARBA00023136"/>
    </source>
</evidence>
<evidence type="ECO:0000256" key="23">
    <source>
        <dbReference type="SAM" id="MobiDB-lite"/>
    </source>
</evidence>
<keyword evidence="7" id="KW-0479">Metal-binding</keyword>
<evidence type="ECO:0000256" key="5">
    <source>
        <dbReference type="ARBA" id="ARBA00022685"/>
    </source>
</evidence>
<feature type="domain" description="Protein kinase" evidence="25">
    <location>
        <begin position="1200"/>
        <end position="1477"/>
    </location>
</feature>
<evidence type="ECO:0000256" key="6">
    <source>
        <dbReference type="ARBA" id="ARBA00022692"/>
    </source>
</evidence>
<dbReference type="GO" id="GO:0030424">
    <property type="term" value="C:axon"/>
    <property type="evidence" value="ECO:0007669"/>
    <property type="project" value="TreeGrafter"/>
</dbReference>
<dbReference type="PROSITE" id="PS00107">
    <property type="entry name" value="PROTEIN_KINASE_ATP"/>
    <property type="match status" value="1"/>
</dbReference>
<dbReference type="SUPFAM" id="SSF49265">
    <property type="entry name" value="Fibronectin type III"/>
    <property type="match status" value="3"/>
</dbReference>
<keyword evidence="3 22" id="KW-0597">Phosphoprotein</keyword>
<dbReference type="GO" id="GO:0030154">
    <property type="term" value="P:cell differentiation"/>
    <property type="evidence" value="ECO:0007669"/>
    <property type="project" value="UniProtKB-ARBA"/>
</dbReference>
<keyword evidence="10 21" id="KW-0547">Nucleotide-binding</keyword>
<dbReference type="SUPFAM" id="SSF57184">
    <property type="entry name" value="Growth factor receptor domain"/>
    <property type="match status" value="1"/>
</dbReference>
<feature type="region of interest" description="Disordered" evidence="23">
    <location>
        <begin position="1"/>
        <end position="42"/>
    </location>
</feature>
<evidence type="ECO:0000256" key="19">
    <source>
        <dbReference type="ARBA" id="ARBA00023211"/>
    </source>
</evidence>
<dbReference type="GO" id="GO:0046872">
    <property type="term" value="F:metal ion binding"/>
    <property type="evidence" value="ECO:0007669"/>
    <property type="project" value="UniProtKB-KW"/>
</dbReference>
<dbReference type="GO" id="GO:0005899">
    <property type="term" value="C:insulin receptor complex"/>
    <property type="evidence" value="ECO:0007669"/>
    <property type="project" value="TreeGrafter"/>
</dbReference>
<dbReference type="GO" id="GO:0043560">
    <property type="term" value="F:insulin receptor substrate binding"/>
    <property type="evidence" value="ECO:0007669"/>
    <property type="project" value="TreeGrafter"/>
</dbReference>
<evidence type="ECO:0000256" key="4">
    <source>
        <dbReference type="ARBA" id="ARBA00022679"/>
    </source>
</evidence>
<dbReference type="FunFam" id="1.10.510.10:FF:000528">
    <property type="entry name" value="Tyrosine-protein kinase receptor"/>
    <property type="match status" value="1"/>
</dbReference>
<feature type="region of interest" description="Disordered" evidence="23">
    <location>
        <begin position="1580"/>
        <end position="1602"/>
    </location>
</feature>
<keyword evidence="17 22" id="KW-0675">Receptor</keyword>
<keyword evidence="13 24" id="KW-1133">Transmembrane helix</keyword>
<evidence type="ECO:0000256" key="11">
    <source>
        <dbReference type="ARBA" id="ARBA00022777"/>
    </source>
</evidence>
<comment type="similarity">
    <text evidence="22">Belongs to the protein kinase superfamily. Tyr protein kinase family. Insulin receptor subfamily.</text>
</comment>
<dbReference type="InterPro" id="IPR009030">
    <property type="entry name" value="Growth_fac_rcpt_cys_sf"/>
</dbReference>
<dbReference type="GO" id="GO:0005524">
    <property type="term" value="F:ATP binding"/>
    <property type="evidence" value="ECO:0007669"/>
    <property type="project" value="UniProtKB-UniRule"/>
</dbReference>
<keyword evidence="15" id="KW-0829">Tyrosine-protein kinase</keyword>
<evidence type="ECO:0000256" key="3">
    <source>
        <dbReference type="ARBA" id="ARBA00022553"/>
    </source>
</evidence>
<keyword evidence="14 24" id="KW-0472">Membrane</keyword>
<dbReference type="CDD" id="cd05032">
    <property type="entry name" value="PTKc_InsR_like"/>
    <property type="match status" value="1"/>
</dbReference>
<evidence type="ECO:0000313" key="27">
    <source>
        <dbReference type="EMBL" id="CAG6471047.1"/>
    </source>
</evidence>
<dbReference type="GO" id="GO:0051897">
    <property type="term" value="P:positive regulation of phosphatidylinositol 3-kinase/protein kinase B signal transduction"/>
    <property type="evidence" value="ECO:0007669"/>
    <property type="project" value="TreeGrafter"/>
</dbReference>
<dbReference type="PANTHER" id="PTHR24416">
    <property type="entry name" value="TYROSINE-PROTEIN KINASE RECEPTOR"/>
    <property type="match status" value="1"/>
</dbReference>
<dbReference type="InterPro" id="IPR006212">
    <property type="entry name" value="Furin_repeat"/>
</dbReference>
<keyword evidence="12 21" id="KW-0067">ATP-binding</keyword>
<sequence length="1602" mass="179374">MRPEAPRENPTTTTTSATMKSSLRQPEVDDGSGGGQLGEEEHAQCCRTRQCDDLGCCFAEEEEVEEEPAAAVRNDPPEAVVFPKVPFWRESLAQFLELKHRTKLKQNSPQEDQKFVSNVGFESQRSSRSCGRRWLKPAKLAWLVMASVLLFSVMVTTVPAVQGNEIRPSQVRPGLKKGEVCGSVDVRNSPTNLERLKDCVVVEGFVHILLIDKYTEASFENYTFPLLTEITEYLLLFRVNGLRTLQKLFPNLTVIRGKKLVTNYAIVIYELMHIEEVGLSSLMYIQRGGVRIEKNPKLCFANTVDWDAIAPQSEIYIKDNQKDDVCPICPAETDERVNGTRKQCPNATKGLTTQLAVTSGDSKMAKKLCWNSKHCQNKCPKHCNGTYSCNADGQCCDESCIGGCEPGNPTACRVCRSFSIDPAGDRRCLTKCPANLYDHHFRCLTAEQCYALKRPISEDTGENKAAFPFIPHNGSCTMDCPVLYEVDVVNGRRVCKKCEKGGCLKKCRGASIDNIQQVQTLKDCEIIEGSLTIQLRSRGGENIVKELEEYLRTITEITGFLKVIRSYPLLSLGFFKNLKKIGGTESKISNASLYVVENQNLQELFDHDVEIGEGKLFFYNNPMLCVSKITKLREVNPTIGIENEAQLGTSNGDRAACDVKDLVITLRSVSSTSVLLQWAPFKELVDVRQLLGYVVYYIEAPGQNVTLFDGRDACNTEGWKLDDISDSDPGDTVNKLLTQLKPFTQYAYYVKTYTLASEGVGGQSQIQYFTTAPSTPMAVRDVKVEVDLINQTLVLSWRVPQVMNGKLRDYEIFVELNADRNDQLQAPDYCKTEMLGRTPSADNDPTPAPSSTQSSSGGGGGTCSADQCSKYCTSGVPKESFDRSEKELQINFEDSLHNYVYIKNPMVVRDQSNRRKRSPLGNGMVGGNSTILFPTLNNGPKPEPVPEQPNRQTVRAPNETFYQTMFNSTNVTRISYPLENFNHYTQYSFKIRVCRQKGITPSYVIKLIDNEDVCSNEVIHNFRTPKQEGADDIPVESLLVDAQNVNGSRVIRVQWAEPKKPNGPILAYTIQYQRKDVELKAAQKCISYNEYKRNGLAKLDKLEPGNYSVQVMVTTIAGNGPYSPARYVYLTKEDSTNLTALWITLSVVTIILAGLASGGYWWYQKKYLPMQNMRIIAQVNPDYAGVIYRIDEWEVEREHIIQLEELGQGSFGMVYRGVLTQLRGIKQNTPCAIKTVNESATSKERDSFLIEASVMKQFNTNHVVRLLGVVSQGDPTLVIMELMANGDLKGYLRRHRPDYENGNEPSPQPPTLRQIYQMAIEIADGMAYLSAKKFVHRDLAARNCMVADDLTVKIGDFGMTRDIYETDYYRKGTKGFLPVRWMAPESLKDGVFSSSSDVFSYGVVLWEMATLASQPYQGLTNDQVLRYVIDGGVMERPENCPDKLYDLMRRCWQHRPTARPTFLDIIQMLLPDAHERFPALSFFHSPEAHDIAPLQHQIYMDDVTTPLHPDGDDDDEGVGGIGIGIVHGGGGLRGGRVRVGAVDVEEEDEEDLDKDDLEEDEEMRLGDVGYDDECSMELTNSHLVPNNGPTAAAIRSPHSPLR</sequence>
<dbReference type="Gene3D" id="3.30.200.20">
    <property type="entry name" value="Phosphorylase Kinase, domain 1"/>
    <property type="match status" value="1"/>
</dbReference>
<dbReference type="Gene3D" id="2.10.220.10">
    <property type="entry name" value="Hormone Receptor, Insulin-like Growth Factor Receptor 1, Chain A, domain 2"/>
    <property type="match status" value="1"/>
</dbReference>
<evidence type="ECO:0000256" key="16">
    <source>
        <dbReference type="ARBA" id="ARBA00023157"/>
    </source>
</evidence>
<evidence type="ECO:0000256" key="15">
    <source>
        <dbReference type="ARBA" id="ARBA00023137"/>
    </source>
</evidence>
<feature type="domain" description="Fibronectin type-III" evidence="26">
    <location>
        <begin position="658"/>
        <end position="774"/>
    </location>
</feature>
<comment type="subcellular location">
    <subcellularLocation>
        <location evidence="2">Membrane</location>
        <topology evidence="2">Single-pass type I membrane protein</topology>
    </subcellularLocation>
</comment>
<evidence type="ECO:0000256" key="9">
    <source>
        <dbReference type="ARBA" id="ARBA00022737"/>
    </source>
</evidence>
<organism evidence="27">
    <name type="scientific">Culex pipiens</name>
    <name type="common">House mosquito</name>
    <dbReference type="NCBI Taxonomy" id="7175"/>
    <lineage>
        <taxon>Eukaryota</taxon>
        <taxon>Metazoa</taxon>
        <taxon>Ecdysozoa</taxon>
        <taxon>Arthropoda</taxon>
        <taxon>Hexapoda</taxon>
        <taxon>Insecta</taxon>
        <taxon>Pterygota</taxon>
        <taxon>Neoptera</taxon>
        <taxon>Endopterygota</taxon>
        <taxon>Diptera</taxon>
        <taxon>Nematocera</taxon>
        <taxon>Culicoidea</taxon>
        <taxon>Culicidae</taxon>
        <taxon>Culicinae</taxon>
        <taxon>Culicini</taxon>
        <taxon>Culex</taxon>
        <taxon>Culex</taxon>
    </lineage>
</organism>
<keyword evidence="18" id="KW-0325">Glycoprotein</keyword>
<dbReference type="Pfam" id="PF07714">
    <property type="entry name" value="PK_Tyr_Ser-Thr"/>
    <property type="match status" value="1"/>
</dbReference>
<dbReference type="PROSITE" id="PS00239">
    <property type="entry name" value="RECEPTOR_TYR_KIN_II"/>
    <property type="match status" value="1"/>
</dbReference>
<proteinExistence type="inferred from homology"/>
<dbReference type="EMBL" id="HBUE01066922">
    <property type="protein sequence ID" value="CAG6471042.1"/>
    <property type="molecule type" value="Transcribed_RNA"/>
</dbReference>
<evidence type="ECO:0000256" key="24">
    <source>
        <dbReference type="SAM" id="Phobius"/>
    </source>
</evidence>
<dbReference type="Gene3D" id="1.10.510.10">
    <property type="entry name" value="Transferase(Phosphotransferase) domain 1"/>
    <property type="match status" value="1"/>
</dbReference>
<evidence type="ECO:0000259" key="26">
    <source>
        <dbReference type="PROSITE" id="PS50853"/>
    </source>
</evidence>
<dbReference type="Gene3D" id="3.80.20.20">
    <property type="entry name" value="Receptor L-domain"/>
    <property type="match status" value="2"/>
</dbReference>
<evidence type="ECO:0000256" key="18">
    <source>
        <dbReference type="ARBA" id="ARBA00023180"/>
    </source>
</evidence>
<evidence type="ECO:0000256" key="2">
    <source>
        <dbReference type="ARBA" id="ARBA00004479"/>
    </source>
</evidence>
<feature type="region of interest" description="Disordered" evidence="23">
    <location>
        <begin position="1542"/>
        <end position="1563"/>
    </location>
</feature>
<reference evidence="27" key="1">
    <citation type="submission" date="2021-05" db="EMBL/GenBank/DDBJ databases">
        <authorList>
            <person name="Alioto T."/>
            <person name="Alioto T."/>
            <person name="Gomez Garrido J."/>
        </authorList>
    </citation>
    <scope>NUCLEOTIDE SEQUENCE</scope>
</reference>
<dbReference type="InterPro" id="IPR003961">
    <property type="entry name" value="FN3_dom"/>
</dbReference>
<dbReference type="SMART" id="SM00060">
    <property type="entry name" value="FN3"/>
    <property type="match status" value="3"/>
</dbReference>
<dbReference type="EMBL" id="HBUE01066921">
    <property type="protein sequence ID" value="CAG6471040.1"/>
    <property type="molecule type" value="Transcribed_RNA"/>
</dbReference>
<feature type="compositionally biased region" description="Acidic residues" evidence="23">
    <location>
        <begin position="1543"/>
        <end position="1562"/>
    </location>
</feature>
<keyword evidence="8" id="KW-0732">Signal</keyword>
<dbReference type="Pfam" id="PF01030">
    <property type="entry name" value="Recep_L_domain"/>
    <property type="match status" value="2"/>
</dbReference>
<evidence type="ECO:0000256" key="1">
    <source>
        <dbReference type="ARBA" id="ARBA00001936"/>
    </source>
</evidence>
<dbReference type="InterPro" id="IPR036941">
    <property type="entry name" value="Rcpt_L-dom_sf"/>
</dbReference>
<keyword evidence="6 22" id="KW-0812">Transmembrane</keyword>
<feature type="region of interest" description="Disordered" evidence="23">
    <location>
        <begin position="834"/>
        <end position="863"/>
    </location>
</feature>
<accession>A0A8D8B8Y7</accession>
<evidence type="ECO:0000256" key="22">
    <source>
        <dbReference type="RuleBase" id="RU000312"/>
    </source>
</evidence>
<dbReference type="InterPro" id="IPR006211">
    <property type="entry name" value="Furin-like_Cys-rich_dom"/>
</dbReference>
<dbReference type="GO" id="GO:0005009">
    <property type="term" value="F:insulin receptor activity"/>
    <property type="evidence" value="ECO:0007669"/>
    <property type="project" value="TreeGrafter"/>
</dbReference>
<keyword evidence="19" id="KW-0464">Manganese</keyword>
<keyword evidence="11" id="KW-0418">Kinase</keyword>
<evidence type="ECO:0000256" key="7">
    <source>
        <dbReference type="ARBA" id="ARBA00022723"/>
    </source>
</evidence>
<dbReference type="Pfam" id="PF00757">
    <property type="entry name" value="Furin-like"/>
    <property type="match status" value="1"/>
</dbReference>
<dbReference type="GO" id="GO:0007399">
    <property type="term" value="P:nervous system development"/>
    <property type="evidence" value="ECO:0007669"/>
    <property type="project" value="UniProtKB-ARBA"/>
</dbReference>
<dbReference type="InterPro" id="IPR050122">
    <property type="entry name" value="RTK"/>
</dbReference>
<dbReference type="SUPFAM" id="SSF56112">
    <property type="entry name" value="Protein kinase-like (PK-like)"/>
    <property type="match status" value="1"/>
</dbReference>
<dbReference type="InterPro" id="IPR036116">
    <property type="entry name" value="FN3_sf"/>
</dbReference>
<feature type="binding site" evidence="21">
    <location>
        <position position="1234"/>
    </location>
    <ligand>
        <name>ATP</name>
        <dbReference type="ChEBI" id="CHEBI:30616"/>
    </ligand>
</feature>
<dbReference type="PRINTS" id="PR00109">
    <property type="entry name" value="TYRKINASE"/>
</dbReference>
<dbReference type="Gene3D" id="2.60.40.10">
    <property type="entry name" value="Immunoglobulins"/>
    <property type="match status" value="3"/>
</dbReference>
<dbReference type="FunFam" id="3.30.200.20:FF:000026">
    <property type="entry name" value="Tyrosine-protein kinase receptor"/>
    <property type="match status" value="1"/>
</dbReference>
<dbReference type="InterPro" id="IPR008266">
    <property type="entry name" value="Tyr_kinase_AS"/>
</dbReference>
<dbReference type="InterPro" id="IPR000719">
    <property type="entry name" value="Prot_kinase_dom"/>
</dbReference>
<dbReference type="InterPro" id="IPR000494">
    <property type="entry name" value="Rcpt_L-dom"/>
</dbReference>
<dbReference type="CDD" id="cd00063">
    <property type="entry name" value="FN3"/>
    <property type="match status" value="2"/>
</dbReference>
<dbReference type="PROSITE" id="PS00109">
    <property type="entry name" value="PROTEIN_KINASE_TYR"/>
    <property type="match status" value="1"/>
</dbReference>
<evidence type="ECO:0000256" key="8">
    <source>
        <dbReference type="ARBA" id="ARBA00022729"/>
    </source>
</evidence>
<dbReference type="InterPro" id="IPR013783">
    <property type="entry name" value="Ig-like_fold"/>
</dbReference>
<evidence type="ECO:0000256" key="20">
    <source>
        <dbReference type="ARBA" id="ARBA00051243"/>
    </source>
</evidence>
<dbReference type="InterPro" id="IPR011009">
    <property type="entry name" value="Kinase-like_dom_sf"/>
</dbReference>
<evidence type="ECO:0000256" key="12">
    <source>
        <dbReference type="ARBA" id="ARBA00022840"/>
    </source>
</evidence>
<keyword evidence="5" id="KW-0165">Cleavage on pair of basic residues</keyword>
<keyword evidence="16" id="KW-1015">Disulfide bond</keyword>
<dbReference type="InterPro" id="IPR001245">
    <property type="entry name" value="Ser-Thr/Tyr_kinase_cat_dom"/>
</dbReference>
<keyword evidence="9" id="KW-0677">Repeat</keyword>
<dbReference type="SMART" id="SM00261">
    <property type="entry name" value="FU"/>
    <property type="match status" value="1"/>
</dbReference>
<comment type="cofactor">
    <cofactor evidence="1">
        <name>Mn(2+)</name>
        <dbReference type="ChEBI" id="CHEBI:29035"/>
    </cofactor>
</comment>
<dbReference type="SMART" id="SM00219">
    <property type="entry name" value="TyrKc"/>
    <property type="match status" value="1"/>
</dbReference>
<dbReference type="PANTHER" id="PTHR24416:SF525">
    <property type="entry name" value="INSULIN-LIKE RECEPTOR"/>
    <property type="match status" value="1"/>
</dbReference>
<dbReference type="EMBL" id="HBUE01270734">
    <property type="protein sequence ID" value="CAG6563807.1"/>
    <property type="molecule type" value="Transcribed_RNA"/>
</dbReference>
<evidence type="ECO:0000256" key="21">
    <source>
        <dbReference type="PROSITE-ProRule" id="PRU10141"/>
    </source>
</evidence>
<dbReference type="EC" id="2.7.10.1" evidence="22"/>
<dbReference type="InterPro" id="IPR017441">
    <property type="entry name" value="Protein_kinase_ATP_BS"/>
</dbReference>
<dbReference type="PROSITE" id="PS50853">
    <property type="entry name" value="FN3"/>
    <property type="match status" value="2"/>
</dbReference>
<feature type="domain" description="Fibronectin type-III" evidence="26">
    <location>
        <begin position="1034"/>
        <end position="1134"/>
    </location>
</feature>
<evidence type="ECO:0000256" key="17">
    <source>
        <dbReference type="ARBA" id="ARBA00023170"/>
    </source>
</evidence>
<dbReference type="EMBL" id="HBUE01066928">
    <property type="protein sequence ID" value="CAG6471050.1"/>
    <property type="molecule type" value="Transcribed_RNA"/>
</dbReference>
<dbReference type="PROSITE" id="PS50011">
    <property type="entry name" value="PROTEIN_KINASE_DOM"/>
    <property type="match status" value="1"/>
</dbReference>
<feature type="transmembrane region" description="Helical" evidence="24">
    <location>
        <begin position="140"/>
        <end position="161"/>
    </location>
</feature>
<dbReference type="FunFam" id="2.60.40.10:FF:001941">
    <property type="entry name" value="Tyrosine-protein kinase receptor"/>
    <property type="match status" value="1"/>
</dbReference>
<dbReference type="EMBL" id="HBUE01165446">
    <property type="protein sequence ID" value="CAG6512354.1"/>
    <property type="molecule type" value="Transcribed_RNA"/>
</dbReference>
<dbReference type="GO" id="GO:0043410">
    <property type="term" value="P:positive regulation of MAPK cascade"/>
    <property type="evidence" value="ECO:0007669"/>
    <property type="project" value="TreeGrafter"/>
</dbReference>
<evidence type="ECO:0000256" key="10">
    <source>
        <dbReference type="ARBA" id="ARBA00022741"/>
    </source>
</evidence>
<dbReference type="InterPro" id="IPR020635">
    <property type="entry name" value="Tyr_kinase_cat_dom"/>
</dbReference>
<dbReference type="EMBL" id="HBUE01066923">
    <property type="protein sequence ID" value="CAG6471044.1"/>
    <property type="molecule type" value="Transcribed_RNA"/>
</dbReference>
<name>A0A8D8B8Y7_CULPI</name>
<dbReference type="GO" id="GO:0042593">
    <property type="term" value="P:glucose homeostasis"/>
    <property type="evidence" value="ECO:0007669"/>
    <property type="project" value="TreeGrafter"/>
</dbReference>
<comment type="catalytic activity">
    <reaction evidence="20 22">
        <text>L-tyrosyl-[protein] + ATP = O-phospho-L-tyrosyl-[protein] + ADP + H(+)</text>
        <dbReference type="Rhea" id="RHEA:10596"/>
        <dbReference type="Rhea" id="RHEA-COMP:10136"/>
        <dbReference type="Rhea" id="RHEA-COMP:20101"/>
        <dbReference type="ChEBI" id="CHEBI:15378"/>
        <dbReference type="ChEBI" id="CHEBI:30616"/>
        <dbReference type="ChEBI" id="CHEBI:46858"/>
        <dbReference type="ChEBI" id="CHEBI:61978"/>
        <dbReference type="ChEBI" id="CHEBI:456216"/>
        <dbReference type="EC" id="2.7.10.1"/>
    </reaction>
</comment>
<keyword evidence="4" id="KW-0808">Transferase</keyword>